<dbReference type="Proteomes" id="UP000094769">
    <property type="component" value="Unassembled WGS sequence"/>
</dbReference>
<name>A0A7Z0VPT5_9GAMM</name>
<dbReference type="RefSeq" id="WP_069120249.1">
    <property type="nucleotide sequence ID" value="NZ_MARB01000001.1"/>
</dbReference>
<comment type="caution">
    <text evidence="2">The sequence shown here is derived from an EMBL/GenBank/DDBJ whole genome shotgun (WGS) entry which is preliminary data.</text>
</comment>
<reference evidence="2 3" key="1">
    <citation type="submission" date="2016-06" db="EMBL/GenBank/DDBJ databases">
        <title>Genome sequence of endosymbiont of Candidatus Endolucinida thiodiazotropha.</title>
        <authorList>
            <person name="Poehlein A."/>
            <person name="Koenig S."/>
            <person name="Heiden S.E."/>
            <person name="Thuermer A."/>
            <person name="Voget S."/>
            <person name="Daniel R."/>
            <person name="Markert S."/>
            <person name="Gros O."/>
            <person name="Schweder T."/>
        </authorList>
    </citation>
    <scope>NUCLEOTIDE SEQUENCE [LARGE SCALE GENOMIC DNA]</scope>
    <source>
        <strain evidence="2 3">COS</strain>
    </source>
</reference>
<protein>
    <recommendedName>
        <fullName evidence="4">CopG family transcriptional regulator</fullName>
    </recommendedName>
</protein>
<evidence type="ECO:0000256" key="1">
    <source>
        <dbReference type="SAM" id="MobiDB-lite"/>
    </source>
</evidence>
<dbReference type="AlphaFoldDB" id="A0A7Z0VPT5"/>
<evidence type="ECO:0008006" key="4">
    <source>
        <dbReference type="Google" id="ProtNLM"/>
    </source>
</evidence>
<proteinExistence type="predicted"/>
<accession>A0A7Z0VPT5</accession>
<sequence>MEKDLRKRKKLSDHALEMIMRDVLHGMREFSLEMQADTAPAMASMDDHGLSSDSIESVLRSKKR</sequence>
<feature type="region of interest" description="Disordered" evidence="1">
    <location>
        <begin position="41"/>
        <end position="64"/>
    </location>
</feature>
<gene>
    <name evidence="2" type="ORF">CODIS_01090</name>
</gene>
<dbReference type="EMBL" id="MARB01000001">
    <property type="protein sequence ID" value="ODJ89549.1"/>
    <property type="molecule type" value="Genomic_DNA"/>
</dbReference>
<evidence type="ECO:0000313" key="2">
    <source>
        <dbReference type="EMBL" id="ODJ89549.1"/>
    </source>
</evidence>
<evidence type="ECO:0000313" key="3">
    <source>
        <dbReference type="Proteomes" id="UP000094769"/>
    </source>
</evidence>
<organism evidence="2 3">
    <name type="scientific">Candidatus Thiodiazotropha endolucinida</name>
    <dbReference type="NCBI Taxonomy" id="1655433"/>
    <lineage>
        <taxon>Bacteria</taxon>
        <taxon>Pseudomonadati</taxon>
        <taxon>Pseudomonadota</taxon>
        <taxon>Gammaproteobacteria</taxon>
        <taxon>Chromatiales</taxon>
        <taxon>Sedimenticolaceae</taxon>
        <taxon>Candidatus Thiodiazotropha</taxon>
    </lineage>
</organism>
<keyword evidence="3" id="KW-1185">Reference proteome</keyword>